<name>A0A151R168_CAJCA</name>
<dbReference type="PANTHER" id="PTHR33116">
    <property type="entry name" value="REVERSE TRANSCRIPTASE ZINC-BINDING DOMAIN-CONTAINING PROTEIN-RELATED-RELATED"/>
    <property type="match status" value="1"/>
</dbReference>
<accession>A0A151R168</accession>
<dbReference type="EMBL" id="KQ484230">
    <property type="protein sequence ID" value="KYP36348.1"/>
    <property type="molecule type" value="Genomic_DNA"/>
</dbReference>
<sequence>MVFYRGTTSNLKHLKSLLRLYDEASSQFINLAKCRFYYGSMSLTRVARILSIMGFAIDHVPFYYLGVPIFKGNPRARHFQGILGKVKAKLASWKGFLLSMMVRAQLVNVVISRKLLYNFHIYSWPKVVVKSGETS</sequence>
<keyword evidence="2" id="KW-1185">Reference proteome</keyword>
<gene>
    <name evidence="1" type="ORF">KK1_042547</name>
</gene>
<proteinExistence type="predicted"/>
<organism evidence="1 2">
    <name type="scientific">Cajanus cajan</name>
    <name type="common">Pigeon pea</name>
    <name type="synonym">Cajanus indicus</name>
    <dbReference type="NCBI Taxonomy" id="3821"/>
    <lineage>
        <taxon>Eukaryota</taxon>
        <taxon>Viridiplantae</taxon>
        <taxon>Streptophyta</taxon>
        <taxon>Embryophyta</taxon>
        <taxon>Tracheophyta</taxon>
        <taxon>Spermatophyta</taxon>
        <taxon>Magnoliopsida</taxon>
        <taxon>eudicotyledons</taxon>
        <taxon>Gunneridae</taxon>
        <taxon>Pentapetalae</taxon>
        <taxon>rosids</taxon>
        <taxon>fabids</taxon>
        <taxon>Fabales</taxon>
        <taxon>Fabaceae</taxon>
        <taxon>Papilionoideae</taxon>
        <taxon>50 kb inversion clade</taxon>
        <taxon>NPAAA clade</taxon>
        <taxon>indigoferoid/millettioid clade</taxon>
        <taxon>Phaseoleae</taxon>
        <taxon>Cajanus</taxon>
    </lineage>
</organism>
<dbReference type="AlphaFoldDB" id="A0A151R168"/>
<dbReference type="Proteomes" id="UP000075243">
    <property type="component" value="Unassembled WGS sequence"/>
</dbReference>
<dbReference type="OMA" id="FINLAKC"/>
<evidence type="ECO:0000313" key="2">
    <source>
        <dbReference type="Proteomes" id="UP000075243"/>
    </source>
</evidence>
<dbReference type="PANTHER" id="PTHR33116:SF80">
    <property type="entry name" value="REVERSE TRANSCRIPTASE ZINC-BINDING DOMAIN-CONTAINING PROTEIN"/>
    <property type="match status" value="1"/>
</dbReference>
<protein>
    <submittedName>
        <fullName evidence="1">Uncharacterized protein</fullName>
    </submittedName>
</protein>
<reference evidence="1" key="1">
    <citation type="journal article" date="2012" name="Nat. Biotechnol.">
        <title>Draft genome sequence of pigeonpea (Cajanus cajan), an orphan legume crop of resource-poor farmers.</title>
        <authorList>
            <person name="Varshney R.K."/>
            <person name="Chen W."/>
            <person name="Li Y."/>
            <person name="Bharti A.K."/>
            <person name="Saxena R.K."/>
            <person name="Schlueter J.A."/>
            <person name="Donoghue M.T."/>
            <person name="Azam S."/>
            <person name="Fan G."/>
            <person name="Whaley A.M."/>
            <person name="Farmer A.D."/>
            <person name="Sheridan J."/>
            <person name="Iwata A."/>
            <person name="Tuteja R."/>
            <person name="Penmetsa R.V."/>
            <person name="Wu W."/>
            <person name="Upadhyaya H.D."/>
            <person name="Yang S.P."/>
            <person name="Shah T."/>
            <person name="Saxena K.B."/>
            <person name="Michael T."/>
            <person name="McCombie W.R."/>
            <person name="Yang B."/>
            <person name="Zhang G."/>
            <person name="Yang H."/>
            <person name="Wang J."/>
            <person name="Spillane C."/>
            <person name="Cook D.R."/>
            <person name="May G.D."/>
            <person name="Xu X."/>
            <person name="Jackson S.A."/>
        </authorList>
    </citation>
    <scope>NUCLEOTIDE SEQUENCE [LARGE SCALE GENOMIC DNA]</scope>
</reference>
<evidence type="ECO:0000313" key="1">
    <source>
        <dbReference type="EMBL" id="KYP36348.1"/>
    </source>
</evidence>
<dbReference type="Gramene" id="C.cajan_42666.t">
    <property type="protein sequence ID" value="C.cajan_42666.t.cds1"/>
    <property type="gene ID" value="C.cajan_42666"/>
</dbReference>